<dbReference type="Pfam" id="PF04172">
    <property type="entry name" value="LrgB"/>
    <property type="match status" value="1"/>
</dbReference>
<protein>
    <submittedName>
        <fullName evidence="7">Putative murein hydrolase export regulator</fullName>
    </submittedName>
</protein>
<feature type="transmembrane region" description="Helical" evidence="6">
    <location>
        <begin position="141"/>
        <end position="164"/>
    </location>
</feature>
<gene>
    <name evidence="7" type="ORF">A374_09733</name>
</gene>
<evidence type="ECO:0000256" key="3">
    <source>
        <dbReference type="ARBA" id="ARBA00022692"/>
    </source>
</evidence>
<organism evidence="7 8">
    <name type="scientific">Fictibacillus macauensis ZFHKF-1</name>
    <dbReference type="NCBI Taxonomy" id="1196324"/>
    <lineage>
        <taxon>Bacteria</taxon>
        <taxon>Bacillati</taxon>
        <taxon>Bacillota</taxon>
        <taxon>Bacilli</taxon>
        <taxon>Bacillales</taxon>
        <taxon>Fictibacillaceae</taxon>
        <taxon>Fictibacillus</taxon>
    </lineage>
</organism>
<evidence type="ECO:0000313" key="7">
    <source>
        <dbReference type="EMBL" id="EIT85508.1"/>
    </source>
</evidence>
<keyword evidence="7" id="KW-0378">Hydrolase</keyword>
<evidence type="ECO:0000256" key="4">
    <source>
        <dbReference type="ARBA" id="ARBA00022989"/>
    </source>
</evidence>
<keyword evidence="2" id="KW-1003">Cell membrane</keyword>
<dbReference type="GO" id="GO:0016787">
    <property type="term" value="F:hydrolase activity"/>
    <property type="evidence" value="ECO:0007669"/>
    <property type="project" value="UniProtKB-KW"/>
</dbReference>
<keyword evidence="3 6" id="KW-0812">Transmembrane</keyword>
<accession>I8UFC9</accession>
<keyword evidence="8" id="KW-1185">Reference proteome</keyword>
<dbReference type="OrthoDB" id="9811701at2"/>
<keyword evidence="5 6" id="KW-0472">Membrane</keyword>
<feature type="transmembrane region" description="Helical" evidence="6">
    <location>
        <begin position="199"/>
        <end position="224"/>
    </location>
</feature>
<dbReference type="eggNOG" id="COG1346">
    <property type="taxonomic scope" value="Bacteria"/>
</dbReference>
<comment type="subcellular location">
    <subcellularLocation>
        <location evidence="1">Cell membrane</location>
        <topology evidence="1">Multi-pass membrane protein</topology>
    </subcellularLocation>
</comment>
<name>I8UFC9_9BACL</name>
<dbReference type="Proteomes" id="UP000004080">
    <property type="component" value="Unassembled WGS sequence"/>
</dbReference>
<dbReference type="GO" id="GO:0005886">
    <property type="term" value="C:plasma membrane"/>
    <property type="evidence" value="ECO:0007669"/>
    <property type="project" value="UniProtKB-SubCell"/>
</dbReference>
<evidence type="ECO:0000256" key="1">
    <source>
        <dbReference type="ARBA" id="ARBA00004651"/>
    </source>
</evidence>
<dbReference type="PATRIC" id="fig|1196324.3.peg.1986"/>
<proteinExistence type="predicted"/>
<evidence type="ECO:0000256" key="6">
    <source>
        <dbReference type="SAM" id="Phobius"/>
    </source>
</evidence>
<dbReference type="PANTHER" id="PTHR30249:SF17">
    <property type="entry name" value="HOLIN-LIKE PROTEIN CIDB"/>
    <property type="match status" value="1"/>
</dbReference>
<reference evidence="7 8" key="1">
    <citation type="journal article" date="2012" name="J. Bacteriol.">
        <title>Genome of Bacillus macauensis ZFHKF-1, a Long-Chain-Forming Bacterium.</title>
        <authorList>
            <person name="Cai L."/>
            <person name="Zhang T."/>
        </authorList>
    </citation>
    <scope>NUCLEOTIDE SEQUENCE [LARGE SCALE GENOMIC DNA]</scope>
    <source>
        <strain evidence="7 8">ZFHKF-1</strain>
    </source>
</reference>
<keyword evidence="4 6" id="KW-1133">Transmembrane helix</keyword>
<sequence length="225" mass="24142">MSSFLFIVVTVFVYLVMKALYQRWSNPVLIPVITATAAIIAILLVFHIPYHDYMQGGKWIQKLLGPGVVALAYPLYNYRSKLKKHVVSIIIGVFTGTITGILTILLFGQMLGVARPLLISLLPKSITTPVAMEVARLTGGLPALTSVFVIVAGISGAVFAPLWFKWLRLQTPLARGLGIGTSSHAIGTSKAMEFGEETAAFSSVAMGLSCIIASLIVPVVVLLCL</sequence>
<comment type="caution">
    <text evidence="7">The sequence shown here is derived from an EMBL/GenBank/DDBJ whole genome shotgun (WGS) entry which is preliminary data.</text>
</comment>
<dbReference type="InterPro" id="IPR007300">
    <property type="entry name" value="CidB/LrgB"/>
</dbReference>
<feature type="transmembrane region" description="Helical" evidence="6">
    <location>
        <begin position="88"/>
        <end position="108"/>
    </location>
</feature>
<dbReference type="AlphaFoldDB" id="I8UFC9"/>
<dbReference type="RefSeq" id="WP_007202033.1">
    <property type="nucleotide sequence ID" value="NZ_AKKV01000025.1"/>
</dbReference>
<dbReference type="STRING" id="1196324.A374_09733"/>
<evidence type="ECO:0000256" key="2">
    <source>
        <dbReference type="ARBA" id="ARBA00022475"/>
    </source>
</evidence>
<evidence type="ECO:0000313" key="8">
    <source>
        <dbReference type="Proteomes" id="UP000004080"/>
    </source>
</evidence>
<evidence type="ECO:0000256" key="5">
    <source>
        <dbReference type="ARBA" id="ARBA00023136"/>
    </source>
</evidence>
<dbReference type="PANTHER" id="PTHR30249">
    <property type="entry name" value="PUTATIVE SEROTONIN TRANSPORTER"/>
    <property type="match status" value="1"/>
</dbReference>
<feature type="transmembrane region" description="Helical" evidence="6">
    <location>
        <begin position="28"/>
        <end position="47"/>
    </location>
</feature>
<dbReference type="EMBL" id="AKKV01000025">
    <property type="protein sequence ID" value="EIT85508.1"/>
    <property type="molecule type" value="Genomic_DNA"/>
</dbReference>